<dbReference type="Gene3D" id="3.40.366.10">
    <property type="entry name" value="Malonyl-Coenzyme A Acyl Carrier Protein, domain 2"/>
    <property type="match status" value="1"/>
</dbReference>
<organism evidence="4 5">
    <name type="scientific">Streptomyces machairae</name>
    <dbReference type="NCBI Taxonomy" id="3134109"/>
    <lineage>
        <taxon>Bacteria</taxon>
        <taxon>Bacillati</taxon>
        <taxon>Actinomycetota</taxon>
        <taxon>Actinomycetes</taxon>
        <taxon>Kitasatosporales</taxon>
        <taxon>Streptomycetaceae</taxon>
        <taxon>Streptomyces</taxon>
    </lineage>
</organism>
<keyword evidence="2" id="KW-0597">Phosphoprotein</keyword>
<dbReference type="InterPro" id="IPR016036">
    <property type="entry name" value="Malonyl_transacylase_ACP-bd"/>
</dbReference>
<keyword evidence="4" id="KW-0808">Transferase</keyword>
<dbReference type="Proteomes" id="UP001376459">
    <property type="component" value="Unassembled WGS sequence"/>
</dbReference>
<dbReference type="InterPro" id="IPR014043">
    <property type="entry name" value="Acyl_transferase_dom"/>
</dbReference>
<name>A0ABU8UUC1_9ACTN</name>
<sequence length="407" mass="42068">MAGLLKALAVLRHGTIPASLYLEPLNPAIDFGGLGLEPVDRARPLRPGKGRRFVGVNSFGFGGANAHVVVGPPPAMPPRPRAETAGELPVIASGRSPQAAGEAARRLAARLARSAPGELAAPVETVESAGAAESGGADAFYDIAATAGVRRARHRYRRVALASSPHEAARILSGEGVTGEAVEHGRVGLVFVGNGSQWAGMAADLLDADPVFRAEVEAVDAALAPRLGWSVVAQLRRPADEWGLEATEVAQPLLFAVQAGIVAVLRERGVKWTVALGHSVGEVAAAYAVGALTLTEASWVIAERSRAQAATAGQGRMASAGLPPAEAERVLTGYPGLVVAAVNSPRDVAIAGPVNQLKALGEELAARDVFFRLMDLDYAFHSPAMERIRSPLAAALAGLARVGAPMR</sequence>
<protein>
    <submittedName>
        <fullName evidence="4">Acyltransferase domain-containing protein</fullName>
    </submittedName>
</protein>
<dbReference type="InterPro" id="IPR001227">
    <property type="entry name" value="Ac_transferase_dom_sf"/>
</dbReference>
<dbReference type="InterPro" id="IPR032821">
    <property type="entry name" value="PKS_assoc"/>
</dbReference>
<keyword evidence="1" id="KW-0596">Phosphopantetheine</keyword>
<dbReference type="EMBL" id="JBBKAK010000001">
    <property type="protein sequence ID" value="MEJ8672501.1"/>
    <property type="molecule type" value="Genomic_DNA"/>
</dbReference>
<dbReference type="SUPFAM" id="SSF55048">
    <property type="entry name" value="Probable ACP-binding domain of malonyl-CoA ACP transacylase"/>
    <property type="match status" value="1"/>
</dbReference>
<evidence type="ECO:0000256" key="2">
    <source>
        <dbReference type="ARBA" id="ARBA00022553"/>
    </source>
</evidence>
<evidence type="ECO:0000256" key="1">
    <source>
        <dbReference type="ARBA" id="ARBA00022450"/>
    </source>
</evidence>
<dbReference type="InterPro" id="IPR050091">
    <property type="entry name" value="PKS_NRPS_Biosynth_Enz"/>
</dbReference>
<dbReference type="SMART" id="SM00827">
    <property type="entry name" value="PKS_AT"/>
    <property type="match status" value="1"/>
</dbReference>
<dbReference type="Gene3D" id="3.40.47.10">
    <property type="match status" value="1"/>
</dbReference>
<dbReference type="PANTHER" id="PTHR43775">
    <property type="entry name" value="FATTY ACID SYNTHASE"/>
    <property type="match status" value="1"/>
</dbReference>
<dbReference type="InterPro" id="IPR016039">
    <property type="entry name" value="Thiolase-like"/>
</dbReference>
<dbReference type="GO" id="GO:0016746">
    <property type="term" value="F:acyltransferase activity"/>
    <property type="evidence" value="ECO:0007669"/>
    <property type="project" value="UniProtKB-KW"/>
</dbReference>
<dbReference type="PANTHER" id="PTHR43775:SF37">
    <property type="entry name" value="SI:DKEY-61P9.11"/>
    <property type="match status" value="1"/>
</dbReference>
<evidence type="ECO:0000313" key="4">
    <source>
        <dbReference type="EMBL" id="MEJ8672501.1"/>
    </source>
</evidence>
<keyword evidence="5" id="KW-1185">Reference proteome</keyword>
<dbReference type="SUPFAM" id="SSF52151">
    <property type="entry name" value="FabD/lysophospholipase-like"/>
    <property type="match status" value="1"/>
</dbReference>
<dbReference type="InterPro" id="IPR016035">
    <property type="entry name" value="Acyl_Trfase/lysoPLipase"/>
</dbReference>
<proteinExistence type="predicted"/>
<comment type="caution">
    <text evidence="4">The sequence shown here is derived from an EMBL/GenBank/DDBJ whole genome shotgun (WGS) entry which is preliminary data.</text>
</comment>
<evidence type="ECO:0000313" key="5">
    <source>
        <dbReference type="Proteomes" id="UP001376459"/>
    </source>
</evidence>
<keyword evidence="4" id="KW-0012">Acyltransferase</keyword>
<gene>
    <name evidence="4" type="ORF">WKI71_41795</name>
</gene>
<evidence type="ECO:0000259" key="3">
    <source>
        <dbReference type="SMART" id="SM00827"/>
    </source>
</evidence>
<reference evidence="4 5" key="1">
    <citation type="submission" date="2024-03" db="EMBL/GenBank/DDBJ databases">
        <title>Novel Streptomyces species of biotechnological and ecological value are a feature of Machair soil.</title>
        <authorList>
            <person name="Prole J.R."/>
            <person name="Goodfellow M."/>
            <person name="Allenby N."/>
            <person name="Ward A.C."/>
        </authorList>
    </citation>
    <scope>NUCLEOTIDE SEQUENCE [LARGE SCALE GENOMIC DNA]</scope>
    <source>
        <strain evidence="4 5">MS1.AVA.1</strain>
    </source>
</reference>
<accession>A0ABU8UUC1</accession>
<dbReference type="Pfam" id="PF16197">
    <property type="entry name" value="KAsynt_C_assoc"/>
    <property type="match status" value="1"/>
</dbReference>
<dbReference type="SUPFAM" id="SSF53901">
    <property type="entry name" value="Thiolase-like"/>
    <property type="match status" value="1"/>
</dbReference>
<feature type="domain" description="Malonyl-CoA:ACP transacylase (MAT)" evidence="3">
    <location>
        <begin position="190"/>
        <end position="407"/>
    </location>
</feature>
<dbReference type="Pfam" id="PF00698">
    <property type="entry name" value="Acyl_transf_1"/>
    <property type="match status" value="1"/>
</dbReference>